<reference evidence="1" key="1">
    <citation type="submission" date="2022-01" db="EMBL/GenBank/DDBJ databases">
        <authorList>
            <person name="Jo J.-H."/>
            <person name="Im W.-T."/>
        </authorList>
    </citation>
    <scope>NUCLEOTIDE SEQUENCE</scope>
    <source>
        <strain evidence="1">NA20</strain>
    </source>
</reference>
<dbReference type="EMBL" id="JAKLTR010000019">
    <property type="protein sequence ID" value="MCG2617310.1"/>
    <property type="molecule type" value="Genomic_DNA"/>
</dbReference>
<comment type="caution">
    <text evidence="1">The sequence shown here is derived from an EMBL/GenBank/DDBJ whole genome shotgun (WGS) entry which is preliminary data.</text>
</comment>
<dbReference type="InterPro" id="IPR005358">
    <property type="entry name" value="Puta_zinc/iron-chelating_dom"/>
</dbReference>
<organism evidence="1 2">
    <name type="scientific">Terrimonas ginsenosidimutans</name>
    <dbReference type="NCBI Taxonomy" id="2908004"/>
    <lineage>
        <taxon>Bacteria</taxon>
        <taxon>Pseudomonadati</taxon>
        <taxon>Bacteroidota</taxon>
        <taxon>Chitinophagia</taxon>
        <taxon>Chitinophagales</taxon>
        <taxon>Chitinophagaceae</taxon>
        <taxon>Terrimonas</taxon>
    </lineage>
</organism>
<evidence type="ECO:0000313" key="2">
    <source>
        <dbReference type="Proteomes" id="UP001165367"/>
    </source>
</evidence>
<evidence type="ECO:0000313" key="1">
    <source>
        <dbReference type="EMBL" id="MCG2617310.1"/>
    </source>
</evidence>
<sequence length="171" mass="19768">MDAINLRAFKKAAAKNKGTLRRFLSKLEKQPPRGIEKTTAVLEKEVWAEVDCLTCANCCKTMTPTFNVADIKRISKHFGQTTEEFSNQWLRREKGGDRDWINKTEPCQFLNLKDNKCSIYAVRPADCAGFPHLQKKLKDYVHVHKQNVEFCPATYKMVQKMQTRINTNGRE</sequence>
<dbReference type="PANTHER" id="PTHR35866:SF1">
    <property type="entry name" value="YKGJ FAMILY CYSTEINE CLUSTER PROTEIN"/>
    <property type="match status" value="1"/>
</dbReference>
<name>A0ABS9KYB7_9BACT</name>
<gene>
    <name evidence="1" type="ORF">LZZ85_23640</name>
</gene>
<dbReference type="Proteomes" id="UP001165367">
    <property type="component" value="Unassembled WGS sequence"/>
</dbReference>
<dbReference type="Pfam" id="PF03692">
    <property type="entry name" value="CxxCxxCC"/>
    <property type="match status" value="1"/>
</dbReference>
<keyword evidence="2" id="KW-1185">Reference proteome</keyword>
<protein>
    <submittedName>
        <fullName evidence="1">YkgJ family cysteine cluster protein</fullName>
    </submittedName>
</protein>
<dbReference type="PANTHER" id="PTHR35866">
    <property type="entry name" value="PUTATIVE-RELATED"/>
    <property type="match status" value="1"/>
</dbReference>
<dbReference type="RefSeq" id="WP_237875950.1">
    <property type="nucleotide sequence ID" value="NZ_JAKLTR010000019.1"/>
</dbReference>
<accession>A0ABS9KYB7</accession>
<proteinExistence type="predicted"/>